<evidence type="ECO:0000313" key="4">
    <source>
        <dbReference type="EMBL" id="MCU4742569.1"/>
    </source>
</evidence>
<proteinExistence type="inferred from homology"/>
<sequence>MNSAETTFDVTEYGDTDAAVATTAFQAAIDACGEAGGGTVLVPAGTYETGTIRLRDHVTLHLEAGATVAATEDESEYAAERIGPDGERVFLLAEAVENVALTGRGTFDGRGTAFMRMDTPIQGHSGESSAHPLITSGPHEARQGEDYLDREDGTDDWPVAKPDFRPGPMFEFDGCENVLVENVTMRDMPSWTIHVDRSTDVDVRGVDILGDKRIPNNDGIAVTDSRNVHISDCTLVTCDDSICMNGTAESDQPCENVTVTNCTIESNACAIKFGSQTAGVMRNFTFENCVVQDSNRGLGIQHRDGGTLENVLFSNIVIETRLLSGPWWGKAEPIYVTSVPRDEETDLGTVRNVRFSNVLATAENGALVYGSEEATIENLSFDDVRLEIRGGEKAPLTGGNFDLQPTAAETPIVEHDISGVHCEGVTDLDLEDVTVEWGEDLPEYFSHGIQCIDVTGLEIDGFDGRQAHLGSSDAAIALRETETVSIRDCRARPGTGRFLELEGGGDRRLFAGNDLADADTPGLDAESGSGFVVSGNVPPL</sequence>
<dbReference type="Pfam" id="PF00295">
    <property type="entry name" value="Glyco_hydro_28"/>
    <property type="match status" value="1"/>
</dbReference>
<dbReference type="InterPro" id="IPR011050">
    <property type="entry name" value="Pectin_lyase_fold/virulence"/>
</dbReference>
<dbReference type="RefSeq" id="WP_338004394.1">
    <property type="nucleotide sequence ID" value="NZ_JAOPKA010000009.1"/>
</dbReference>
<keyword evidence="2 4" id="KW-0378">Hydrolase</keyword>
<evidence type="ECO:0000256" key="1">
    <source>
        <dbReference type="ARBA" id="ARBA00008834"/>
    </source>
</evidence>
<dbReference type="InterPro" id="IPR012334">
    <property type="entry name" value="Pectin_lyas_fold"/>
</dbReference>
<dbReference type="GO" id="GO:0005975">
    <property type="term" value="P:carbohydrate metabolic process"/>
    <property type="evidence" value="ECO:0007669"/>
    <property type="project" value="InterPro"/>
</dbReference>
<comment type="similarity">
    <text evidence="1">Belongs to the glycosyl hydrolase 28 family.</text>
</comment>
<dbReference type="Proteomes" id="UP001321018">
    <property type="component" value="Unassembled WGS sequence"/>
</dbReference>
<accession>A0AAP2YZQ2</accession>
<dbReference type="SUPFAM" id="SSF51126">
    <property type="entry name" value="Pectin lyase-like"/>
    <property type="match status" value="1"/>
</dbReference>
<dbReference type="InterPro" id="IPR051801">
    <property type="entry name" value="GH28_Enzymes"/>
</dbReference>
<protein>
    <submittedName>
        <fullName evidence="4">Glycosyl hydrolase family 28 protein</fullName>
    </submittedName>
</protein>
<organism evidence="4 5">
    <name type="scientific">Natronoglomus mannanivorans</name>
    <dbReference type="NCBI Taxonomy" id="2979990"/>
    <lineage>
        <taxon>Archaea</taxon>
        <taxon>Methanobacteriati</taxon>
        <taxon>Methanobacteriota</taxon>
        <taxon>Stenosarchaea group</taxon>
        <taxon>Halobacteria</taxon>
        <taxon>Halobacteriales</taxon>
        <taxon>Natrialbaceae</taxon>
        <taxon>Natronoglomus</taxon>
    </lineage>
</organism>
<reference evidence="4" key="1">
    <citation type="submission" date="2022-09" db="EMBL/GenBank/DDBJ databases">
        <title>Enrichment on poylsaccharides allowed isolation of novel metabolic and taxonomic groups of Haloarchaea.</title>
        <authorList>
            <person name="Sorokin D.Y."/>
            <person name="Elcheninov A.G."/>
            <person name="Khizhniak T.V."/>
            <person name="Kolganova T.V."/>
            <person name="Kublanov I.V."/>
        </authorList>
    </citation>
    <scope>NUCLEOTIDE SEQUENCE</scope>
    <source>
        <strain evidence="4">AArc-xg1-1</strain>
    </source>
</reference>
<comment type="caution">
    <text evidence="4">The sequence shown here is derived from an EMBL/GenBank/DDBJ whole genome shotgun (WGS) entry which is preliminary data.</text>
</comment>
<gene>
    <name evidence="4" type="ORF">OB960_14315</name>
</gene>
<name>A0AAP2YZQ2_9EURY</name>
<dbReference type="GO" id="GO:0004650">
    <property type="term" value="F:polygalacturonase activity"/>
    <property type="evidence" value="ECO:0007669"/>
    <property type="project" value="InterPro"/>
</dbReference>
<dbReference type="InterPro" id="IPR006626">
    <property type="entry name" value="PbH1"/>
</dbReference>
<evidence type="ECO:0000256" key="3">
    <source>
        <dbReference type="ARBA" id="ARBA00023295"/>
    </source>
</evidence>
<dbReference type="AlphaFoldDB" id="A0AAP2YZQ2"/>
<dbReference type="SMART" id="SM00710">
    <property type="entry name" value="PbH1"/>
    <property type="match status" value="8"/>
</dbReference>
<dbReference type="PANTHER" id="PTHR31339:SF0">
    <property type="entry name" value="PECTIN LYASE-LIKE SUPERFAMILY PROTEIN"/>
    <property type="match status" value="1"/>
</dbReference>
<evidence type="ECO:0000313" key="5">
    <source>
        <dbReference type="Proteomes" id="UP001321018"/>
    </source>
</evidence>
<evidence type="ECO:0000256" key="2">
    <source>
        <dbReference type="ARBA" id="ARBA00022801"/>
    </source>
</evidence>
<dbReference type="Gene3D" id="2.160.20.10">
    <property type="entry name" value="Single-stranded right-handed beta-helix, Pectin lyase-like"/>
    <property type="match status" value="1"/>
</dbReference>
<dbReference type="PANTHER" id="PTHR31339">
    <property type="entry name" value="PECTIN LYASE-RELATED"/>
    <property type="match status" value="1"/>
</dbReference>
<keyword evidence="3" id="KW-0326">Glycosidase</keyword>
<dbReference type="InterPro" id="IPR000743">
    <property type="entry name" value="Glyco_hydro_28"/>
</dbReference>
<dbReference type="EMBL" id="JAOPKA010000009">
    <property type="protein sequence ID" value="MCU4742569.1"/>
    <property type="molecule type" value="Genomic_DNA"/>
</dbReference>